<name>N9U9Y4_9BACT</name>
<comment type="caution">
    <text evidence="1">The sequence shown here is derived from an EMBL/GenBank/DDBJ whole genome shotgun (WGS) entry which is preliminary data.</text>
</comment>
<sequence>MFNLKKIKFFTSNKFLKWYQIINFLDSLKNSNKLIKVSLTTDILQNLYIYFLLFSLKKYFQVIRNVNKTKR</sequence>
<organism evidence="1 2">
    <name type="scientific">Metamycoplasma alkalescens 14918</name>
    <dbReference type="NCBI Taxonomy" id="1188234"/>
    <lineage>
        <taxon>Bacteria</taxon>
        <taxon>Bacillati</taxon>
        <taxon>Mycoplasmatota</taxon>
        <taxon>Mycoplasmoidales</taxon>
        <taxon>Metamycoplasmataceae</taxon>
        <taxon>Metamycoplasma</taxon>
    </lineage>
</organism>
<evidence type="ECO:0000313" key="1">
    <source>
        <dbReference type="EMBL" id="ENY53728.1"/>
    </source>
</evidence>
<proteinExistence type="predicted"/>
<gene>
    <name evidence="1" type="ORF">MALK_5250</name>
</gene>
<keyword evidence="2" id="KW-1185">Reference proteome</keyword>
<reference evidence="1 2" key="1">
    <citation type="journal article" date="2013" name="Genome Announc.">
        <title>Draft Genome Sequences of Mycoplasma alkalescens, Mycoplasma arginini, and Mycoplasma bovigenitalium, Three Species with Equivocal Pathogenic Status for Cattle.</title>
        <authorList>
            <person name="Manso-Silvan L."/>
            <person name="Tardy F."/>
            <person name="Baranowski E."/>
            <person name="Barre A."/>
            <person name="Blanchard A."/>
            <person name="Breton M."/>
            <person name="Couture C."/>
            <person name="Citti C."/>
            <person name="Dordet-Frisoni E."/>
            <person name="Dupuy V."/>
            <person name="Gaurivaud P."/>
            <person name="Jacob D."/>
            <person name="Lemaitre C."/>
            <person name="Nikolski M."/>
            <person name="Nouvel L.X."/>
            <person name="Poumarat F."/>
            <person name="Thebault P."/>
            <person name="Theil S."/>
            <person name="Thiaucourt F."/>
            <person name="Sirand-Pugnet P."/>
        </authorList>
    </citation>
    <scope>NUCLEOTIDE SEQUENCE [LARGE SCALE GENOMIC DNA]</scope>
    <source>
        <strain evidence="1 2">14918</strain>
    </source>
</reference>
<protein>
    <submittedName>
        <fullName evidence="1">Uncharacterized protein</fullName>
    </submittedName>
</protein>
<accession>N9U9Y4</accession>
<dbReference type="Proteomes" id="UP000013137">
    <property type="component" value="Unassembled WGS sequence"/>
</dbReference>
<evidence type="ECO:0000313" key="2">
    <source>
        <dbReference type="Proteomes" id="UP000013137"/>
    </source>
</evidence>
<dbReference type="EMBL" id="AMWK01000013">
    <property type="protein sequence ID" value="ENY53728.1"/>
    <property type="molecule type" value="Genomic_DNA"/>
</dbReference>
<dbReference type="AlphaFoldDB" id="N9U9Y4"/>